<dbReference type="RefSeq" id="WP_106057832.1">
    <property type="nucleotide sequence ID" value="NZ_CAURSC010000001.1"/>
</dbReference>
<gene>
    <name evidence="2" type="ORF">C5Q96_07890</name>
    <name evidence="3" type="ORF">HXM71_01190</name>
</gene>
<reference evidence="3" key="3">
    <citation type="submission" date="2020-04" db="EMBL/GenBank/DDBJ databases">
        <title>Deep metagenomics examines the oral microbiome during advanced dental caries in children, revealing novel taxa and co-occurrences with host molecules.</title>
        <authorList>
            <person name="Baker J.L."/>
            <person name="Morton J.T."/>
            <person name="Dinis M."/>
            <person name="Alvarez R."/>
            <person name="Tran N.C."/>
            <person name="Knight R."/>
            <person name="Edlund A."/>
        </authorList>
    </citation>
    <scope>NUCLEOTIDE SEQUENCE</scope>
    <source>
        <strain evidence="3">JCVI_24_bin.8</strain>
    </source>
</reference>
<sequence>MKNIFSNKKAIIVLIACSLITIIIAIIMKITFFKPKPITEIKTNTVYIGGSRSEYPDNDQSRYYIEFKDNKTFILMYDDTRRNEENYDEDGDGSKPRLDIYFGEYEIKNGNYILKTTDSAGVSFKNTMAVAKKKINYYGRGIFEIEKYVLNQYGHNAERIIFRTGKREYILGYQDNSGNYYDKNDYYYLLFNKSDIKKLPISIEEFRKQFKMDKKAEQERIAEQNR</sequence>
<dbReference type="GeneID" id="78392184"/>
<name>A0A2S0L676_9FIRM</name>
<dbReference type="Proteomes" id="UP000237883">
    <property type="component" value="Chromosome"/>
</dbReference>
<feature type="transmembrane region" description="Helical" evidence="1">
    <location>
        <begin position="12"/>
        <end position="33"/>
    </location>
</feature>
<proteinExistence type="predicted"/>
<keyword evidence="1" id="KW-1133">Transmembrane helix</keyword>
<protein>
    <submittedName>
        <fullName evidence="2">Uncharacterized protein</fullName>
    </submittedName>
</protein>
<keyword evidence="1" id="KW-0812">Transmembrane</keyword>
<evidence type="ECO:0000313" key="3">
    <source>
        <dbReference type="EMBL" id="MBF1351722.1"/>
    </source>
</evidence>
<dbReference type="Proteomes" id="UP000722050">
    <property type="component" value="Unassembled WGS sequence"/>
</dbReference>
<evidence type="ECO:0000313" key="4">
    <source>
        <dbReference type="Proteomes" id="UP000237883"/>
    </source>
</evidence>
<dbReference type="AlphaFoldDB" id="A0A2S0L676"/>
<evidence type="ECO:0000313" key="2">
    <source>
        <dbReference type="EMBL" id="AVM48778.1"/>
    </source>
</evidence>
<keyword evidence="1" id="KW-0472">Membrane</keyword>
<keyword evidence="4" id="KW-1185">Reference proteome</keyword>
<reference evidence="2" key="2">
    <citation type="submission" date="2018-02" db="EMBL/GenBank/DDBJ databases">
        <authorList>
            <person name="Cohen D.B."/>
            <person name="Kent A.D."/>
        </authorList>
    </citation>
    <scope>NUCLEOTIDE SEQUENCE [LARGE SCALE GENOMIC DNA]</scope>
    <source>
        <strain evidence="2">CCUG 47132</strain>
    </source>
</reference>
<dbReference type="EMBL" id="JABZQH010000022">
    <property type="protein sequence ID" value="MBF1351722.1"/>
    <property type="molecule type" value="Genomic_DNA"/>
</dbReference>
<accession>A0A2S0L676</accession>
<evidence type="ECO:0000256" key="1">
    <source>
        <dbReference type="SAM" id="Phobius"/>
    </source>
</evidence>
<dbReference type="EMBL" id="CP027228">
    <property type="protein sequence ID" value="AVM48778.1"/>
    <property type="molecule type" value="Genomic_DNA"/>
</dbReference>
<dbReference type="KEGG" id="mdv:C5Q96_07890"/>
<reference evidence="4" key="1">
    <citation type="submission" date="2018-02" db="EMBL/GenBank/DDBJ databases">
        <authorList>
            <person name="Holder M.E."/>
            <person name="Ajami N.J."/>
            <person name="Petrosino J.F."/>
        </authorList>
    </citation>
    <scope>NUCLEOTIDE SEQUENCE [LARGE SCALE GENOMIC DNA]</scope>
    <source>
        <strain evidence="4">CCUG 47132</strain>
    </source>
</reference>
<dbReference type="OrthoDB" id="9975523at2"/>
<organism evidence="2 4">
    <name type="scientific">Mogibacterium diversum</name>
    <dbReference type="NCBI Taxonomy" id="114527"/>
    <lineage>
        <taxon>Bacteria</taxon>
        <taxon>Bacillati</taxon>
        <taxon>Bacillota</taxon>
        <taxon>Clostridia</taxon>
        <taxon>Peptostreptococcales</taxon>
        <taxon>Anaerovoracaceae</taxon>
        <taxon>Mogibacterium</taxon>
    </lineage>
</organism>